<dbReference type="CDD" id="cd08562">
    <property type="entry name" value="GDPD_EcUgpQ_like"/>
    <property type="match status" value="1"/>
</dbReference>
<dbReference type="PANTHER" id="PTHR46211">
    <property type="entry name" value="GLYCEROPHOSPHORYL DIESTER PHOSPHODIESTERASE"/>
    <property type="match status" value="1"/>
</dbReference>
<reference evidence="2 3" key="1">
    <citation type="submission" date="2012-12" db="EMBL/GenBank/DDBJ databases">
        <title>Genome Assembly of Photobacterium sp. AK15.</title>
        <authorList>
            <person name="Khatri I."/>
            <person name="Vaidya B."/>
            <person name="Srinivas T.N.R."/>
            <person name="Subramanian S."/>
            <person name="Pinnaka A."/>
        </authorList>
    </citation>
    <scope>NUCLEOTIDE SEQUENCE [LARGE SCALE GENOMIC DNA]</scope>
    <source>
        <strain evidence="2 3">AK15</strain>
    </source>
</reference>
<dbReference type="GO" id="GO:0006629">
    <property type="term" value="P:lipid metabolic process"/>
    <property type="evidence" value="ECO:0007669"/>
    <property type="project" value="InterPro"/>
</dbReference>
<dbReference type="InterPro" id="IPR030395">
    <property type="entry name" value="GP_PDE_dom"/>
</dbReference>
<dbReference type="AlphaFoldDB" id="L8JEL5"/>
<feature type="domain" description="GP-PDE" evidence="1">
    <location>
        <begin position="14"/>
        <end position="255"/>
    </location>
</feature>
<evidence type="ECO:0000313" key="2">
    <source>
        <dbReference type="EMBL" id="ELR67291.1"/>
    </source>
</evidence>
<evidence type="ECO:0000259" key="1">
    <source>
        <dbReference type="PROSITE" id="PS51704"/>
    </source>
</evidence>
<sequence>MLNSTSGKTGFCMKKLFAHRGMSTLAPENTLAAFSLCHQHGIKWIECDVDILSDGTVVVSHDDTLDRCTDHSGSLYDMTQADLTEIDAGSWFHDDYIGEPLPTFEQLIELVNQHQLNINVEIKSCTAGWEMTDKLLTNVTSGLEKLDSERELIVSCFNHLALAEFKRRRPQTQVACLFESATLGDDWQSVLQACEADYIHPEDEGLTREMVESFKAAGYKINVYTVNDLARANQLFNWGVDGVFTDIAHRFPSKYKQS</sequence>
<organism evidence="2 3">
    <name type="scientific">Photobacterium marinum</name>
    <dbReference type="NCBI Taxonomy" id="1056511"/>
    <lineage>
        <taxon>Bacteria</taxon>
        <taxon>Pseudomonadati</taxon>
        <taxon>Pseudomonadota</taxon>
        <taxon>Gammaproteobacteria</taxon>
        <taxon>Vibrionales</taxon>
        <taxon>Vibrionaceae</taxon>
        <taxon>Photobacterium</taxon>
    </lineage>
</organism>
<dbReference type="PANTHER" id="PTHR46211:SF1">
    <property type="entry name" value="GLYCEROPHOSPHODIESTER PHOSPHODIESTERASE, CYTOPLASMIC"/>
    <property type="match status" value="1"/>
</dbReference>
<dbReference type="Gene3D" id="3.20.20.190">
    <property type="entry name" value="Phosphatidylinositol (PI) phosphodiesterase"/>
    <property type="match status" value="1"/>
</dbReference>
<accession>L8JEL5</accession>
<evidence type="ECO:0000313" key="3">
    <source>
        <dbReference type="Proteomes" id="UP000011134"/>
    </source>
</evidence>
<dbReference type="GO" id="GO:0008081">
    <property type="term" value="F:phosphoric diester hydrolase activity"/>
    <property type="evidence" value="ECO:0007669"/>
    <property type="project" value="InterPro"/>
</dbReference>
<dbReference type="PROSITE" id="PS51704">
    <property type="entry name" value="GP_PDE"/>
    <property type="match status" value="1"/>
</dbReference>
<protein>
    <submittedName>
        <fullName evidence="2">Glycerophosphoryl diester phosphodiesterase</fullName>
    </submittedName>
</protein>
<proteinExistence type="predicted"/>
<dbReference type="Pfam" id="PF03009">
    <property type="entry name" value="GDPD"/>
    <property type="match status" value="1"/>
</dbReference>
<dbReference type="Proteomes" id="UP000011134">
    <property type="component" value="Unassembled WGS sequence"/>
</dbReference>
<dbReference type="InterPro" id="IPR017946">
    <property type="entry name" value="PLC-like_Pdiesterase_TIM-brl"/>
</dbReference>
<dbReference type="PATRIC" id="fig|1056511.3.peg.291"/>
<dbReference type="SUPFAM" id="SSF51695">
    <property type="entry name" value="PLC-like phosphodiesterases"/>
    <property type="match status" value="1"/>
</dbReference>
<comment type="caution">
    <text evidence="2">The sequence shown here is derived from an EMBL/GenBank/DDBJ whole genome shotgun (WGS) entry which is preliminary data.</text>
</comment>
<dbReference type="EMBL" id="AMZO01000002">
    <property type="protein sequence ID" value="ELR67291.1"/>
    <property type="molecule type" value="Genomic_DNA"/>
</dbReference>
<keyword evidence="3" id="KW-1185">Reference proteome</keyword>
<gene>
    <name evidence="2" type="ORF">C942_01219</name>
</gene>
<name>L8JEL5_9GAMM</name>